<accession>A0ABR4B499</accession>
<dbReference type="EMBL" id="JBHFEH010000045">
    <property type="protein sequence ID" value="KAL2050633.1"/>
    <property type="molecule type" value="Genomic_DNA"/>
</dbReference>
<gene>
    <name evidence="1" type="ORF">ABVK25_009142</name>
</gene>
<evidence type="ECO:0000313" key="1">
    <source>
        <dbReference type="EMBL" id="KAL2050633.1"/>
    </source>
</evidence>
<sequence length="245" mass="27119">MPLRTKLVVQDAPDASCVSTNPYNNIVIKHPDYRDDIDRLLTLPAHDDPEGGFDIDTAKTMYGILTGNRWDGFFTQDRNGPPVPVLKATARYYFILPDESLLKDEFVPAFSEWKVPSQQSSSFMARSRPLSDLGSTEPPSIEEKGDLAPASISFARKTTRIKHLYEISCGTIGSFGIGFKAALQLRCPVDHIEYDYDVFITSSQPDDNPLCLPVNVSHALDLGAKFSFVSLIYADCIDPEIALPA</sequence>
<organism evidence="1 2">
    <name type="scientific">Lepraria finkii</name>
    <dbReference type="NCBI Taxonomy" id="1340010"/>
    <lineage>
        <taxon>Eukaryota</taxon>
        <taxon>Fungi</taxon>
        <taxon>Dikarya</taxon>
        <taxon>Ascomycota</taxon>
        <taxon>Pezizomycotina</taxon>
        <taxon>Lecanoromycetes</taxon>
        <taxon>OSLEUM clade</taxon>
        <taxon>Lecanoromycetidae</taxon>
        <taxon>Lecanorales</taxon>
        <taxon>Lecanorineae</taxon>
        <taxon>Stereocaulaceae</taxon>
        <taxon>Lepraria</taxon>
    </lineage>
</organism>
<evidence type="ECO:0000313" key="2">
    <source>
        <dbReference type="Proteomes" id="UP001590951"/>
    </source>
</evidence>
<reference evidence="1 2" key="1">
    <citation type="submission" date="2024-09" db="EMBL/GenBank/DDBJ databases">
        <title>Rethinking Asexuality: The Enigmatic Case of Functional Sexual Genes in Lepraria (Stereocaulaceae).</title>
        <authorList>
            <person name="Doellman M."/>
            <person name="Sun Y."/>
            <person name="Barcenas-Pena A."/>
            <person name="Lumbsch H.T."/>
            <person name="Grewe F."/>
        </authorList>
    </citation>
    <scope>NUCLEOTIDE SEQUENCE [LARGE SCALE GENOMIC DNA]</scope>
    <source>
        <strain evidence="1 2">Grewe 0041</strain>
    </source>
</reference>
<proteinExistence type="predicted"/>
<name>A0ABR4B499_9LECA</name>
<keyword evidence="2" id="KW-1185">Reference proteome</keyword>
<dbReference type="Proteomes" id="UP001590951">
    <property type="component" value="Unassembled WGS sequence"/>
</dbReference>
<protein>
    <submittedName>
        <fullName evidence="1">Uncharacterized protein</fullName>
    </submittedName>
</protein>
<comment type="caution">
    <text evidence="1">The sequence shown here is derived from an EMBL/GenBank/DDBJ whole genome shotgun (WGS) entry which is preliminary data.</text>
</comment>